<organism evidence="3">
    <name type="scientific">Nonomuraea gerenzanensis</name>
    <dbReference type="NCBI Taxonomy" id="93944"/>
    <lineage>
        <taxon>Bacteria</taxon>
        <taxon>Bacillati</taxon>
        <taxon>Actinomycetota</taxon>
        <taxon>Actinomycetes</taxon>
        <taxon>Streptosporangiales</taxon>
        <taxon>Streptosporangiaceae</taxon>
        <taxon>Nonomuraea</taxon>
    </lineage>
</organism>
<proteinExistence type="predicted"/>
<keyword evidence="2" id="KW-0812">Transmembrane</keyword>
<feature type="region of interest" description="Disordered" evidence="1">
    <location>
        <begin position="130"/>
        <end position="162"/>
    </location>
</feature>
<evidence type="ECO:0000256" key="1">
    <source>
        <dbReference type="SAM" id="MobiDB-lite"/>
    </source>
</evidence>
<dbReference type="EMBL" id="LT559118">
    <property type="protein sequence ID" value="SBO94416.1"/>
    <property type="molecule type" value="Genomic_DNA"/>
</dbReference>
<gene>
    <name evidence="3" type="ORF">BN4615_P3932</name>
</gene>
<sequence>MYAMPNGDDLDQRFNELVAQIDAEQRRKMRAAAKKGAKESRRARGGDAGRLGRDGDRAGWERPGWDSTVWDATPAAPERRRRMGRAWLVLAGLTAVLAAASAVVALRPDLLVPEGAVPEETMPVAAPLASQSAAAPAGGGPVPEETQPVQPDPQGPFAGSPAEGWAEGIAGFAMPEAKAIGGLSKKDVAAGMERTRKLLAAAHLDRETLMGGEPKAFMKLLHPEERSWFKKHLNRGGRKSTRGWVTSFAPKTAEQASDVIKVHGRTKLASFRKNGYSGAKLEINYIVVHAVQRPGQPRTVIRLATHERGTVLLYREAGALVTWIERWGGSAAPARCDVKDAYIHPYYADSVPDAEVPRGGPAVDPYDLDAPEGKGECRTSAGT</sequence>
<evidence type="ECO:0000256" key="2">
    <source>
        <dbReference type="SAM" id="Phobius"/>
    </source>
</evidence>
<feature type="region of interest" description="Disordered" evidence="1">
    <location>
        <begin position="354"/>
        <end position="383"/>
    </location>
</feature>
<dbReference type="AlphaFoldDB" id="A0A1M4E6E9"/>
<keyword evidence="2" id="KW-0472">Membrane</keyword>
<reference evidence="3" key="1">
    <citation type="submission" date="2016-04" db="EMBL/GenBank/DDBJ databases">
        <authorList>
            <person name="Evans L.H."/>
            <person name="Alamgir A."/>
            <person name="Owens N."/>
            <person name="Weber N.D."/>
            <person name="Virtaneva K."/>
            <person name="Barbian K."/>
            <person name="Babar A."/>
            <person name="Rosenke K."/>
        </authorList>
    </citation>
    <scope>NUCLEOTIDE SEQUENCE</scope>
    <source>
        <strain evidence="3">Nono1</strain>
    </source>
</reference>
<feature type="transmembrane region" description="Helical" evidence="2">
    <location>
        <begin position="86"/>
        <end position="106"/>
    </location>
</feature>
<evidence type="ECO:0000313" key="3">
    <source>
        <dbReference type="EMBL" id="SBO94416.1"/>
    </source>
</evidence>
<name>A0A1M4E6E9_9ACTN</name>
<feature type="compositionally biased region" description="Basic and acidic residues" evidence="1">
    <location>
        <begin position="36"/>
        <end position="62"/>
    </location>
</feature>
<keyword evidence="2" id="KW-1133">Transmembrane helix</keyword>
<accession>A0A1M4E6E9</accession>
<feature type="region of interest" description="Disordered" evidence="1">
    <location>
        <begin position="28"/>
        <end position="62"/>
    </location>
</feature>
<protein>
    <submittedName>
        <fullName evidence="3">Uncharacterized protein</fullName>
    </submittedName>
</protein>